<feature type="domain" description="Proteasome activator complex subunit 4 C-terminal" evidence="9">
    <location>
        <begin position="1761"/>
        <end position="1802"/>
    </location>
</feature>
<evidence type="ECO:0000313" key="12">
    <source>
        <dbReference type="EMBL" id="EDQ84375.1"/>
    </source>
</evidence>
<evidence type="ECO:0000256" key="3">
    <source>
        <dbReference type="ARBA" id="ARBA00005739"/>
    </source>
</evidence>
<evidence type="ECO:0000259" key="10">
    <source>
        <dbReference type="Pfam" id="PF16507"/>
    </source>
</evidence>
<dbReference type="Pfam" id="PF16507">
    <property type="entry name" value="HEAT_PSME4_mid"/>
    <property type="match status" value="1"/>
</dbReference>
<name>A9VDI6_MONBE</name>
<keyword evidence="13" id="KW-1185">Reference proteome</keyword>
<dbReference type="eggNOG" id="KOG1851">
    <property type="taxonomic scope" value="Eukaryota"/>
</dbReference>
<dbReference type="InterPro" id="IPR032430">
    <property type="entry name" value="Blm10_mid"/>
</dbReference>
<dbReference type="RefSeq" id="XP_001750776.1">
    <property type="nucleotide sequence ID" value="XM_001750724.1"/>
</dbReference>
<sequence>MDVDNLTGVGPGASPVPTVLPQDLEDTAADFHPYDAAVSPINPYLRHLAYSSNCEEERQQALHDIQRGLAQVVLHHRLEPSLRFWCRRLETAYSHPSQTRPGRCARCLAPRHAPSLSYMQIYDRAFSKQEAIDLVQLLWTLLILPDLDIALQHRIARSLRAIVGQRTLLKPRDLELSWRPLVDLVIKHHFPKVRAAATASTESRATDSDFYLQWFEPMMTVWQWRGDNRPWDAIFLSLLSRAILNSFNLPVTGSEARARANYLPPHINILAPSGSPEMRIASIIVDTIHNESPSLEYLRRLLRAFESYLHPSNSGPWSMSIASFLQHLTSEMCARLFEETCEDCTIPPNRRMTPELRRQFVELLREPVLMLLLAKNLRVTLSIMPALRNLAHIYPPALLDVMLERVYPMLQSLTESHGTIAALASLSMVARPLCTPSLYAAGRQHLIPLLRMAVPAIDLNDAYKSSAALNFMSNILDGLVLVDCSQGPFPADVTEEEREFFSATAELEEWTMAVLQQIFALLETQVASSGSRYNIEGGISARVISFCFFLFQQMSPKISEQASRFVVRWVQSHLVLDNVKAVAHICHSAAQVQPELMLQLMVPYSCDRVLELVPDAARWDDTGIVDDTHADSHLLWHLHLLARVVKFQGVALLPYMERLTEVLEACLGLASKPVVEVAIKLLRHILFALSSPSIMDRRTVPPSVWARVQEDPVAVMRAASCLVNPSATPLPVDCAEVEVSWSQPTAETMAAVDRLVHRIVLPEMACLRDGLLTHDTDSAGGSIADHIRHRRLYRALLILRDVVRVGPAIMDMEFQARPAPKREGDTPHRRVEESHPWLEVGFYDVSRWSGWALRASDVARALLDVSQYLRTHRSDDARAMRAAVHATYFFLTTRGMRDRKLQRAQHAIVSTSLAHPVVRRNLTSRPTAINYIILLHMRRLVTNRSAHLDVPLSDELVRELFEMSVIDYAEVRKAAQSSLNSTFAALPLCKQDVFEASMQCLEAGTASGPEPDAPLRDDDEHHSARKGALYLLKSRAMLKYICRHWGRLRRLLRGITRLRAVDRVSIQNLVAQLSNELHNHIWMRSYARLDDSCWQRAVTLAPELAGQEAEFEAACVEAQTWVAKVNDSLRALSNFIANWLSQDDHHWRYELILADKLGLLILMPVAQTPAVCHFFVQALASAHQRLRMHATSTMALLLASVKRPAERVPYHFADGELRPGTTTKPDEPCVLTPGVRPDNKALMYSREVAQEAMASAEVYDHLVFMDKNYFSWAGYRPTVEFYRPLAEAPSTIFADAPPAAEGMETDATWLAAHTVREQLLDQPEHLERWFTFLLMEAHEADSASGYRTFTDSIADIFKGLFRNHGPAVLTSLDAQVTRVLAQPDKRSHQRCAAELFAGLARGLKHWRHADVQRAYEWLLPKLDTMMAAMSNETVSFWVHFARNAMYDRDARRLFPMLDWIMRFEVDQNSGLSSMTICSRLVMAQQAIAELSWRGEALCAETLERLREQLEHPFKLVREQIALSIVSCCRATKRYSLPCMNGQEAGTPAPDLVAATVLALVEAAQSFVSSSETVGLRDEGAAALKTTLGVVHAGLREAGLLNDILPAVVRLLLAIPETRDDPELFELSQRSLRLASETQLSASTVNAVLDMLLEECGRASANWHYRRRLLRFVQVIMYRNLFSVNHAAIEQLLRALLSDEHVEVREAAAVSLSGAVRCGLIERVEDQAMTFTQLLPKPKKHKRRKAAAASAGADSTASDLNHQHSALLGLQSLVLAYPYTFPAWMPEVLLTVGRFAGEIDPVGRSPVMPAEAVYQRPVSAGTPRHGGGIDSIPMTFHFPGKTLTVELKDSGYEHKQGCYFSIHLQDCERWPKNARFIAVSSESNETVFESSSYSQLAKSVKLYMAKGLKGRDTNGPLKHPLQLVAIHRNRQFKSKALFHIRSRRVISKQRIEKNIQKVIDSSGGRQSMLEDLQSFYHMATETLVLRPAVYDLLSHFFNSKMEQPSWSQSVPALPPSLQDEVLDVLQLEHARTLPVERLTSATGFNHTMAPTVTGQTNTVNFAASACSPLASPSAPQSETMAFDELQRVITLPPEGSASSTLQSTPMTFAESLFAASASPFYSGAPFDPASSFHNSRSSYESNTPDASASSPMLSNLNTFMLPAWLDEDFTLFN</sequence>
<keyword evidence="6" id="KW-0227">DNA damage</keyword>
<dbReference type="GO" id="GO:0005829">
    <property type="term" value="C:cytosol"/>
    <property type="evidence" value="ECO:0000318"/>
    <property type="project" value="GO_Central"/>
</dbReference>
<evidence type="ECO:0000256" key="2">
    <source>
        <dbReference type="ARBA" id="ARBA00004496"/>
    </source>
</evidence>
<dbReference type="STRING" id="81824.A9VDI6"/>
<keyword evidence="5" id="KW-0677">Repeat</keyword>
<keyword evidence="8" id="KW-0539">Nucleus</keyword>
<dbReference type="GO" id="GO:0005634">
    <property type="term" value="C:nucleus"/>
    <property type="evidence" value="ECO:0000318"/>
    <property type="project" value="GO_Central"/>
</dbReference>
<evidence type="ECO:0000256" key="6">
    <source>
        <dbReference type="ARBA" id="ARBA00022763"/>
    </source>
</evidence>
<dbReference type="EMBL" id="CH991588">
    <property type="protein sequence ID" value="EDQ84375.1"/>
    <property type="molecule type" value="Genomic_DNA"/>
</dbReference>
<dbReference type="InterPro" id="IPR055455">
    <property type="entry name" value="HEAT_PSME4"/>
</dbReference>
<evidence type="ECO:0000256" key="1">
    <source>
        <dbReference type="ARBA" id="ARBA00004123"/>
    </source>
</evidence>
<dbReference type="InterPro" id="IPR021843">
    <property type="entry name" value="PSME4_C"/>
</dbReference>
<dbReference type="FunCoup" id="A9VDI6">
    <property type="interactions" value="1149"/>
</dbReference>
<reference evidence="12 13" key="1">
    <citation type="journal article" date="2008" name="Nature">
        <title>The genome of the choanoflagellate Monosiga brevicollis and the origin of metazoans.</title>
        <authorList>
            <consortium name="JGI Sequencing"/>
            <person name="King N."/>
            <person name="Westbrook M.J."/>
            <person name="Young S.L."/>
            <person name="Kuo A."/>
            <person name="Abedin M."/>
            <person name="Chapman J."/>
            <person name="Fairclough S."/>
            <person name="Hellsten U."/>
            <person name="Isogai Y."/>
            <person name="Letunic I."/>
            <person name="Marr M."/>
            <person name="Pincus D."/>
            <person name="Putnam N."/>
            <person name="Rokas A."/>
            <person name="Wright K.J."/>
            <person name="Zuzow R."/>
            <person name="Dirks W."/>
            <person name="Good M."/>
            <person name="Goodstein D."/>
            <person name="Lemons D."/>
            <person name="Li W."/>
            <person name="Lyons J.B."/>
            <person name="Morris A."/>
            <person name="Nichols S."/>
            <person name="Richter D.J."/>
            <person name="Salamov A."/>
            <person name="Bork P."/>
            <person name="Lim W.A."/>
            <person name="Manning G."/>
            <person name="Miller W.T."/>
            <person name="McGinnis W."/>
            <person name="Shapiro H."/>
            <person name="Tjian R."/>
            <person name="Grigoriev I.V."/>
            <person name="Rokhsar D."/>
        </authorList>
    </citation>
    <scope>NUCLEOTIDE SEQUENCE [LARGE SCALE GENOMIC DNA]</scope>
    <source>
        <strain evidence="13">MX1 / ATCC 50154</strain>
    </source>
</reference>
<feature type="domain" description="Proteasome activator Blm10 middle HEAT repeats region" evidence="10">
    <location>
        <begin position="298"/>
        <end position="788"/>
    </location>
</feature>
<dbReference type="InParanoid" id="A9VDI6"/>
<dbReference type="SUPFAM" id="SSF48371">
    <property type="entry name" value="ARM repeat"/>
    <property type="match status" value="2"/>
</dbReference>
<feature type="domain" description="Proteasome activator complex subunit 4-like HEAT repeat-like" evidence="11">
    <location>
        <begin position="1172"/>
        <end position="1482"/>
    </location>
</feature>
<organism evidence="12 13">
    <name type="scientific">Monosiga brevicollis</name>
    <name type="common">Choanoflagellate</name>
    <dbReference type="NCBI Taxonomy" id="81824"/>
    <lineage>
        <taxon>Eukaryota</taxon>
        <taxon>Choanoflagellata</taxon>
        <taxon>Craspedida</taxon>
        <taxon>Salpingoecidae</taxon>
        <taxon>Monosiga</taxon>
    </lineage>
</organism>
<dbReference type="OMA" id="GCQHNEK"/>
<dbReference type="GO" id="GO:0016504">
    <property type="term" value="F:peptidase activator activity"/>
    <property type="evidence" value="ECO:0000318"/>
    <property type="project" value="GO_Central"/>
</dbReference>
<dbReference type="GO" id="GO:0070628">
    <property type="term" value="F:proteasome binding"/>
    <property type="evidence" value="ECO:0000318"/>
    <property type="project" value="GO_Central"/>
</dbReference>
<evidence type="ECO:0000259" key="11">
    <source>
        <dbReference type="Pfam" id="PF23096"/>
    </source>
</evidence>
<comment type="similarity">
    <text evidence="3">Belongs to the BLM10 family.</text>
</comment>
<accession>A9VDI6</accession>
<evidence type="ECO:0000256" key="4">
    <source>
        <dbReference type="ARBA" id="ARBA00022490"/>
    </source>
</evidence>
<evidence type="ECO:0000256" key="5">
    <source>
        <dbReference type="ARBA" id="ARBA00022737"/>
    </source>
</evidence>
<dbReference type="InterPro" id="IPR035309">
    <property type="entry name" value="PSME4"/>
</dbReference>
<dbReference type="PANTHER" id="PTHR32170">
    <property type="entry name" value="PROTEASOME ACTIVATOR COMPLEX SUBUNIT 4"/>
    <property type="match status" value="1"/>
</dbReference>
<evidence type="ECO:0000313" key="13">
    <source>
        <dbReference type="Proteomes" id="UP000001357"/>
    </source>
</evidence>
<gene>
    <name evidence="12" type="ORF">MONBRDRAFT_34714</name>
</gene>
<evidence type="ECO:0000256" key="8">
    <source>
        <dbReference type="ARBA" id="ARBA00023242"/>
    </source>
</evidence>
<dbReference type="PANTHER" id="PTHR32170:SF3">
    <property type="entry name" value="PROTEASOME ACTIVATOR COMPLEX SUBUNIT 4"/>
    <property type="match status" value="1"/>
</dbReference>
<proteinExistence type="inferred from homology"/>
<dbReference type="Proteomes" id="UP000001357">
    <property type="component" value="Unassembled WGS sequence"/>
</dbReference>
<dbReference type="GeneID" id="5896058"/>
<evidence type="ECO:0000256" key="7">
    <source>
        <dbReference type="ARBA" id="ARBA00023204"/>
    </source>
</evidence>
<dbReference type="InterPro" id="IPR016024">
    <property type="entry name" value="ARM-type_fold"/>
</dbReference>
<comment type="subcellular location">
    <subcellularLocation>
        <location evidence="2">Cytoplasm</location>
    </subcellularLocation>
    <subcellularLocation>
        <location evidence="1">Nucleus</location>
    </subcellularLocation>
</comment>
<dbReference type="GO" id="GO:0010499">
    <property type="term" value="P:proteasomal ubiquitin-independent protein catabolic process"/>
    <property type="evidence" value="ECO:0000318"/>
    <property type="project" value="GO_Central"/>
</dbReference>
<keyword evidence="4" id="KW-0963">Cytoplasm</keyword>
<dbReference type="Pfam" id="PF11919">
    <property type="entry name" value="PSME4_C"/>
    <property type="match status" value="1"/>
</dbReference>
<keyword evidence="7" id="KW-0234">DNA repair</keyword>
<dbReference type="KEGG" id="mbr:MONBRDRAFT_34714"/>
<dbReference type="Pfam" id="PF23096">
    <property type="entry name" value="HEAT_PSME4"/>
    <property type="match status" value="1"/>
</dbReference>
<dbReference type="GO" id="GO:0006281">
    <property type="term" value="P:DNA repair"/>
    <property type="evidence" value="ECO:0007669"/>
    <property type="project" value="UniProtKB-KW"/>
</dbReference>
<evidence type="ECO:0000259" key="9">
    <source>
        <dbReference type="Pfam" id="PF11919"/>
    </source>
</evidence>
<protein>
    <submittedName>
        <fullName evidence="12">Uncharacterized protein</fullName>
    </submittedName>
</protein>